<evidence type="ECO:0000313" key="2">
    <source>
        <dbReference type="Proteomes" id="UP000233786"/>
    </source>
</evidence>
<dbReference type="Proteomes" id="UP000233786">
    <property type="component" value="Unassembled WGS sequence"/>
</dbReference>
<proteinExistence type="predicted"/>
<evidence type="ECO:0000313" key="1">
    <source>
        <dbReference type="EMBL" id="PKW15219.1"/>
    </source>
</evidence>
<gene>
    <name evidence="1" type="ORF">A8926_2909</name>
</gene>
<sequence>MFAAILPRVAGELPEVAKIDPPSRWSQRCRRAWTRTSITSFVNRQTVLAANRTSSCDPVIQAIISDEMGQLRQRILNSSELDGLRSEVASAALHAWLVFVRAICVEWLANEAFSRCPIDTGIFPRQQTQSGSRPEGRPPL</sequence>
<organism evidence="1 2">
    <name type="scientific">Saccharopolyspora spinosa</name>
    <dbReference type="NCBI Taxonomy" id="60894"/>
    <lineage>
        <taxon>Bacteria</taxon>
        <taxon>Bacillati</taxon>
        <taxon>Actinomycetota</taxon>
        <taxon>Actinomycetes</taxon>
        <taxon>Pseudonocardiales</taxon>
        <taxon>Pseudonocardiaceae</taxon>
        <taxon>Saccharopolyspora</taxon>
    </lineage>
</organism>
<dbReference type="EMBL" id="PJNB01000001">
    <property type="protein sequence ID" value="PKW15219.1"/>
    <property type="molecule type" value="Genomic_DNA"/>
</dbReference>
<protein>
    <submittedName>
        <fullName evidence="1">Uncharacterized protein</fullName>
    </submittedName>
</protein>
<comment type="caution">
    <text evidence="1">The sequence shown here is derived from an EMBL/GenBank/DDBJ whole genome shotgun (WGS) entry which is preliminary data.</text>
</comment>
<name>A0A2N3XX62_SACSN</name>
<dbReference type="AlphaFoldDB" id="A0A2N3XX62"/>
<reference evidence="1" key="1">
    <citation type="submission" date="2017-12" db="EMBL/GenBank/DDBJ databases">
        <title>Sequencing the genomes of 1000 Actinobacteria strains.</title>
        <authorList>
            <person name="Klenk H.-P."/>
        </authorList>
    </citation>
    <scope>NUCLEOTIDE SEQUENCE [LARGE SCALE GENOMIC DNA]</scope>
    <source>
        <strain evidence="1">DSM 44228</strain>
    </source>
</reference>
<accession>A0A2N3XX62</accession>
<keyword evidence="2" id="KW-1185">Reference proteome</keyword>